<sequence>METIVEFGAGEEILVTLKYEGLKRLCSNCNSLTHSSRFCPQIYTKPTHNNRLEAPRKEENIGNRNYSSYDRDLSPSKNHTALKSPSRLISHRPQNSPPRRHAFFNERVDRHVRQFGDRIPPKPYQAKPQRNKIISDLGSYHVLESRTPDSKHRYVAERIPQPHQRGEKMQTRITPVGEEDHQEIPAPRIPQRTSSQWRAKAIQPQRDHCTIETDTPREPPLAPPLPPLQSWPDEQHIPSPEEVVEELHEVTLQYLNCPNPKEAVARHQRVLASDARGDMEEVAAAIIAAATRNVPQEEVMKELHEVTLQYLNCPEPKEAVARRQRVLASDARGDMEEVAAAIIAAATRNVPQERTHIPIIDSNLGFHPDQVLIPQDN</sequence>
<dbReference type="EMBL" id="QGKX02001347">
    <property type="protein sequence ID" value="KAF3526522.1"/>
    <property type="molecule type" value="Genomic_DNA"/>
</dbReference>
<protein>
    <recommendedName>
        <fullName evidence="2">Zinc knuckle CX2CX4HX4C domain-containing protein</fullName>
    </recommendedName>
</protein>
<dbReference type="Pfam" id="PF14392">
    <property type="entry name" value="zf-CCHC_4"/>
    <property type="match status" value="1"/>
</dbReference>
<name>A0A8S9Q7C7_BRACR</name>
<feature type="compositionally biased region" description="Basic and acidic residues" evidence="1">
    <location>
        <begin position="50"/>
        <end position="61"/>
    </location>
</feature>
<dbReference type="Proteomes" id="UP000712600">
    <property type="component" value="Unassembled WGS sequence"/>
</dbReference>
<evidence type="ECO:0000313" key="3">
    <source>
        <dbReference type="EMBL" id="KAF3526522.1"/>
    </source>
</evidence>
<dbReference type="InterPro" id="IPR025836">
    <property type="entry name" value="Zn_knuckle_CX2CX4HX4C"/>
</dbReference>
<organism evidence="3 4">
    <name type="scientific">Brassica cretica</name>
    <name type="common">Mustard</name>
    <dbReference type="NCBI Taxonomy" id="69181"/>
    <lineage>
        <taxon>Eukaryota</taxon>
        <taxon>Viridiplantae</taxon>
        <taxon>Streptophyta</taxon>
        <taxon>Embryophyta</taxon>
        <taxon>Tracheophyta</taxon>
        <taxon>Spermatophyta</taxon>
        <taxon>Magnoliopsida</taxon>
        <taxon>eudicotyledons</taxon>
        <taxon>Gunneridae</taxon>
        <taxon>Pentapetalae</taxon>
        <taxon>rosids</taxon>
        <taxon>malvids</taxon>
        <taxon>Brassicales</taxon>
        <taxon>Brassicaceae</taxon>
        <taxon>Brassiceae</taxon>
        <taxon>Brassica</taxon>
    </lineage>
</organism>
<reference evidence="3" key="1">
    <citation type="submission" date="2019-12" db="EMBL/GenBank/DDBJ databases">
        <title>Genome sequencing and annotation of Brassica cretica.</title>
        <authorList>
            <person name="Studholme D.J."/>
            <person name="Sarris P."/>
        </authorList>
    </citation>
    <scope>NUCLEOTIDE SEQUENCE</scope>
    <source>
        <strain evidence="3">PFS-109/04</strain>
        <tissue evidence="3">Leaf</tissue>
    </source>
</reference>
<feature type="domain" description="Zinc knuckle CX2CX4HX4C" evidence="2">
    <location>
        <begin position="5"/>
        <end position="40"/>
    </location>
</feature>
<evidence type="ECO:0000256" key="1">
    <source>
        <dbReference type="SAM" id="MobiDB-lite"/>
    </source>
</evidence>
<feature type="region of interest" description="Disordered" evidence="1">
    <location>
        <begin position="49"/>
        <end position="100"/>
    </location>
</feature>
<dbReference type="AlphaFoldDB" id="A0A8S9Q7C7"/>
<evidence type="ECO:0000313" key="4">
    <source>
        <dbReference type="Proteomes" id="UP000712600"/>
    </source>
</evidence>
<proteinExistence type="predicted"/>
<gene>
    <name evidence="3" type="ORF">F2Q69_00047375</name>
</gene>
<accession>A0A8S9Q7C7</accession>
<evidence type="ECO:0000259" key="2">
    <source>
        <dbReference type="Pfam" id="PF14392"/>
    </source>
</evidence>
<comment type="caution">
    <text evidence="3">The sequence shown here is derived from an EMBL/GenBank/DDBJ whole genome shotgun (WGS) entry which is preliminary data.</text>
</comment>